<evidence type="ECO:0000313" key="2">
    <source>
        <dbReference type="EMBL" id="KAJ8412387.1"/>
    </source>
</evidence>
<sequence length="139" mass="15190">MSEQLRANSCPYPTPLPSESGPRFTDPLNHFQHMSPAPPQNIWKSPVAEVSDPNERSGVVGGAEEQRERGRPLGSSWRLLSALLLFCSRCEGLLNGLRPSQQTANGEDFLECHGKMIARNSDFSAQSKQSGPGNVASWL</sequence>
<keyword evidence="3" id="KW-1185">Reference proteome</keyword>
<dbReference type="EMBL" id="JAINUG010000019">
    <property type="protein sequence ID" value="KAJ8412387.1"/>
    <property type="molecule type" value="Genomic_DNA"/>
</dbReference>
<comment type="caution">
    <text evidence="2">The sequence shown here is derived from an EMBL/GenBank/DDBJ whole genome shotgun (WGS) entry which is preliminary data.</text>
</comment>
<reference evidence="2" key="1">
    <citation type="journal article" date="2023" name="Science">
        <title>Genome structures resolve the early diversification of teleost fishes.</title>
        <authorList>
            <person name="Parey E."/>
            <person name="Louis A."/>
            <person name="Montfort J."/>
            <person name="Bouchez O."/>
            <person name="Roques C."/>
            <person name="Iampietro C."/>
            <person name="Lluch J."/>
            <person name="Castinel A."/>
            <person name="Donnadieu C."/>
            <person name="Desvignes T."/>
            <person name="Floi Bucao C."/>
            <person name="Jouanno E."/>
            <person name="Wen M."/>
            <person name="Mejri S."/>
            <person name="Dirks R."/>
            <person name="Jansen H."/>
            <person name="Henkel C."/>
            <person name="Chen W.J."/>
            <person name="Zahm M."/>
            <person name="Cabau C."/>
            <person name="Klopp C."/>
            <person name="Thompson A.W."/>
            <person name="Robinson-Rechavi M."/>
            <person name="Braasch I."/>
            <person name="Lecointre G."/>
            <person name="Bobe J."/>
            <person name="Postlethwait J.H."/>
            <person name="Berthelot C."/>
            <person name="Roest Crollius H."/>
            <person name="Guiguen Y."/>
        </authorList>
    </citation>
    <scope>NUCLEOTIDE SEQUENCE</scope>
    <source>
        <strain evidence="2">NC1722</strain>
    </source>
</reference>
<accession>A0AAD7T248</accession>
<dbReference type="AlphaFoldDB" id="A0AAD7T248"/>
<organism evidence="2 3">
    <name type="scientific">Aldrovandia affinis</name>
    <dbReference type="NCBI Taxonomy" id="143900"/>
    <lineage>
        <taxon>Eukaryota</taxon>
        <taxon>Metazoa</taxon>
        <taxon>Chordata</taxon>
        <taxon>Craniata</taxon>
        <taxon>Vertebrata</taxon>
        <taxon>Euteleostomi</taxon>
        <taxon>Actinopterygii</taxon>
        <taxon>Neopterygii</taxon>
        <taxon>Teleostei</taxon>
        <taxon>Notacanthiformes</taxon>
        <taxon>Halosauridae</taxon>
        <taxon>Aldrovandia</taxon>
    </lineage>
</organism>
<evidence type="ECO:0000256" key="1">
    <source>
        <dbReference type="SAM" id="MobiDB-lite"/>
    </source>
</evidence>
<evidence type="ECO:0000313" key="3">
    <source>
        <dbReference type="Proteomes" id="UP001221898"/>
    </source>
</evidence>
<dbReference type="Proteomes" id="UP001221898">
    <property type="component" value="Unassembled WGS sequence"/>
</dbReference>
<proteinExistence type="predicted"/>
<protein>
    <submittedName>
        <fullName evidence="2">Uncharacterized protein</fullName>
    </submittedName>
</protein>
<name>A0AAD7T248_9TELE</name>
<gene>
    <name evidence="2" type="ORF">AAFF_G00127230</name>
</gene>
<feature type="region of interest" description="Disordered" evidence="1">
    <location>
        <begin position="1"/>
        <end position="72"/>
    </location>
</feature>